<reference evidence="3 4" key="1">
    <citation type="submission" date="2024-04" db="EMBL/GenBank/DDBJ databases">
        <title>draft genome sequnece of Paenibacillus filicis.</title>
        <authorList>
            <person name="Kim D.-U."/>
        </authorList>
    </citation>
    <scope>NUCLEOTIDE SEQUENCE [LARGE SCALE GENOMIC DNA]</scope>
    <source>
        <strain evidence="3 4">KACC14197</strain>
    </source>
</reference>
<feature type="domain" description="YheO-like" evidence="1">
    <location>
        <begin position="11"/>
        <end position="119"/>
    </location>
</feature>
<proteinExistence type="predicted"/>
<evidence type="ECO:0000313" key="3">
    <source>
        <dbReference type="EMBL" id="MEK8127899.1"/>
    </source>
</evidence>
<keyword evidence="4" id="KW-1185">Reference proteome</keyword>
<evidence type="ECO:0000313" key="4">
    <source>
        <dbReference type="Proteomes" id="UP001469365"/>
    </source>
</evidence>
<gene>
    <name evidence="3" type="ORF">WMW72_08310</name>
</gene>
<sequence>MDHTKQSIFDQAIRTADMLVKMLGSECEVAIHDFSNLEKSLIHLAGTITERKIGAPITDLVLQELKKPAEEIRDIANYKTVSANGYVLKSSTVFLRDDDSKVIGAMCINLNVSHYITLNNQLKQMVQFEHEETDKETFHSSVQEMIANLVSQVLKGFNQAPSMLETDEKIESVRLLEQKGTFLIKGSTEYVAGVLGVSKYTVYNYLQKIRADATLNPHS</sequence>
<protein>
    <submittedName>
        <fullName evidence="3">Helix-turn-helix transcriptional regulator</fullName>
    </submittedName>
</protein>
<dbReference type="EMBL" id="JBBPCC010000004">
    <property type="protein sequence ID" value="MEK8127899.1"/>
    <property type="molecule type" value="Genomic_DNA"/>
</dbReference>
<organism evidence="3 4">
    <name type="scientific">Paenibacillus filicis</name>
    <dbReference type="NCBI Taxonomy" id="669464"/>
    <lineage>
        <taxon>Bacteria</taxon>
        <taxon>Bacillati</taxon>
        <taxon>Bacillota</taxon>
        <taxon>Bacilli</taxon>
        <taxon>Bacillales</taxon>
        <taxon>Paenibacillaceae</taxon>
        <taxon>Paenibacillus</taxon>
    </lineage>
</organism>
<dbReference type="InterPro" id="IPR013559">
    <property type="entry name" value="YheO"/>
</dbReference>
<evidence type="ECO:0000259" key="2">
    <source>
        <dbReference type="Pfam" id="PF13309"/>
    </source>
</evidence>
<dbReference type="Proteomes" id="UP001469365">
    <property type="component" value="Unassembled WGS sequence"/>
</dbReference>
<dbReference type="InterPro" id="IPR039446">
    <property type="entry name" value="DauR-like"/>
</dbReference>
<dbReference type="RefSeq" id="WP_341414963.1">
    <property type="nucleotide sequence ID" value="NZ_JBBPCC010000004.1"/>
</dbReference>
<dbReference type="InterPro" id="IPR039445">
    <property type="entry name" value="DauR-like_HTH"/>
</dbReference>
<evidence type="ECO:0000259" key="1">
    <source>
        <dbReference type="Pfam" id="PF08348"/>
    </source>
</evidence>
<dbReference type="Pfam" id="PF08348">
    <property type="entry name" value="PAS_6"/>
    <property type="match status" value="1"/>
</dbReference>
<name>A0ABU9DG97_9BACL</name>
<feature type="domain" description="Transcriptional regulator DauR-like HTH" evidence="2">
    <location>
        <begin position="146"/>
        <end position="206"/>
    </location>
</feature>
<accession>A0ABU9DG97</accession>
<comment type="caution">
    <text evidence="3">The sequence shown here is derived from an EMBL/GenBank/DDBJ whole genome shotgun (WGS) entry which is preliminary data.</text>
</comment>
<dbReference type="Pfam" id="PF13309">
    <property type="entry name" value="HTH_22"/>
    <property type="match status" value="1"/>
</dbReference>
<dbReference type="PANTHER" id="PTHR35568:SF1">
    <property type="entry name" value="TRANSCRIPTIONAL REGULATOR DAUR"/>
    <property type="match status" value="1"/>
</dbReference>
<dbReference type="PANTHER" id="PTHR35568">
    <property type="entry name" value="TRANSCRIPTIONAL REGULATOR DAUR"/>
    <property type="match status" value="1"/>
</dbReference>